<comment type="caution">
    <text evidence="1">The sequence shown here is derived from an EMBL/GenBank/DDBJ whole genome shotgun (WGS) entry which is preliminary data.</text>
</comment>
<dbReference type="PANTHER" id="PTHR34613:SF1">
    <property type="entry name" value="SLL6017 PROTEIN"/>
    <property type="match status" value="1"/>
</dbReference>
<sequence length="334" mass="37076">MVTPQHEASHRIFQGGPELMSSVFGVLGMPLSRKTVVEVLSPDVTEIRPVERRIDSLLRVSQGEDGKDTFMLAIEAQMRPDKDKAVSWAYYLSYLKSKYGCPALLLVICQDKATAEWARGPLHLGRGDWNALTVRPLVVSPLNIPVIADATIAARNLALAAFSAMTHARREDIRTILVALATAMTELDEKTVDYYSEILEVGLGNAQARSIWRELLRSPIFFPGRGTLREEWVLEAKAEGKAEGRAEGKAEGLVEGLQKGIEQGRQEGLQQGLESARLGDQRHLIDVLQNRDVKVSGEACARIMACMDVPTLERWIKRAWKVDAAEDIFVDDED</sequence>
<proteinExistence type="predicted"/>
<protein>
    <recommendedName>
        <fullName evidence="3">Transposase</fullName>
    </recommendedName>
</protein>
<dbReference type="Proteomes" id="UP000734511">
    <property type="component" value="Unassembled WGS sequence"/>
</dbReference>
<name>A0ABX0ZZA3_9ACTN</name>
<evidence type="ECO:0000313" key="2">
    <source>
        <dbReference type="Proteomes" id="UP000734511"/>
    </source>
</evidence>
<evidence type="ECO:0000313" key="1">
    <source>
        <dbReference type="EMBL" id="NJP47039.1"/>
    </source>
</evidence>
<keyword evidence="2" id="KW-1185">Reference proteome</keyword>
<gene>
    <name evidence="1" type="ORF">HCN08_27080</name>
</gene>
<dbReference type="EMBL" id="JAATEJ010000026">
    <property type="protein sequence ID" value="NJP47039.1"/>
    <property type="molecule type" value="Genomic_DNA"/>
</dbReference>
<accession>A0ABX0ZZA3</accession>
<evidence type="ECO:0008006" key="3">
    <source>
        <dbReference type="Google" id="ProtNLM"/>
    </source>
</evidence>
<dbReference type="PANTHER" id="PTHR34613">
    <property type="entry name" value="SLL0800 PROTEIN"/>
    <property type="match status" value="1"/>
</dbReference>
<reference evidence="1 2" key="1">
    <citation type="submission" date="2020-03" db="EMBL/GenBank/DDBJ databases">
        <title>WGS of actinomycetes isolated from Thailand.</title>
        <authorList>
            <person name="Thawai C."/>
        </authorList>
    </citation>
    <scope>NUCLEOTIDE SEQUENCE [LARGE SCALE GENOMIC DNA]</scope>
    <source>
        <strain evidence="1 2">PRB2-1</strain>
    </source>
</reference>
<organism evidence="1 2">
    <name type="scientific">Actinacidiphila epipremni</name>
    <dbReference type="NCBI Taxonomy" id="2053013"/>
    <lineage>
        <taxon>Bacteria</taxon>
        <taxon>Bacillati</taxon>
        <taxon>Actinomycetota</taxon>
        <taxon>Actinomycetes</taxon>
        <taxon>Kitasatosporales</taxon>
        <taxon>Streptomycetaceae</taxon>
        <taxon>Actinacidiphila</taxon>
    </lineage>
</organism>